<feature type="transmembrane region" description="Helical" evidence="5">
    <location>
        <begin position="35"/>
        <end position="56"/>
    </location>
</feature>
<keyword evidence="3 5" id="KW-1133">Transmembrane helix</keyword>
<comment type="similarity">
    <text evidence="5">Belongs to the 4-toluene sulfonate uptake permease (TSUP) (TC 2.A.102) family.</text>
</comment>
<organism evidence="6 7">
    <name type="scientific">Cypionkella sinensis</name>
    <dbReference type="NCBI Taxonomy" id="1756043"/>
    <lineage>
        <taxon>Bacteria</taxon>
        <taxon>Pseudomonadati</taxon>
        <taxon>Pseudomonadota</taxon>
        <taxon>Alphaproteobacteria</taxon>
        <taxon>Rhodobacterales</taxon>
        <taxon>Paracoccaceae</taxon>
        <taxon>Cypionkella</taxon>
    </lineage>
</organism>
<feature type="transmembrane region" description="Helical" evidence="5">
    <location>
        <begin position="145"/>
        <end position="178"/>
    </location>
</feature>
<comment type="caution">
    <text evidence="6">The sequence shown here is derived from an EMBL/GenBank/DDBJ whole genome shotgun (WGS) entry which is preliminary data.</text>
</comment>
<evidence type="ECO:0000256" key="3">
    <source>
        <dbReference type="ARBA" id="ARBA00022989"/>
    </source>
</evidence>
<evidence type="ECO:0000313" key="6">
    <source>
        <dbReference type="EMBL" id="MFC3180723.1"/>
    </source>
</evidence>
<keyword evidence="7" id="KW-1185">Reference proteome</keyword>
<evidence type="ECO:0000256" key="5">
    <source>
        <dbReference type="RuleBase" id="RU363041"/>
    </source>
</evidence>
<gene>
    <name evidence="6" type="ORF">ACFOGH_06970</name>
</gene>
<keyword evidence="5" id="KW-1003">Cell membrane</keyword>
<feature type="transmembrane region" description="Helical" evidence="5">
    <location>
        <begin position="107"/>
        <end position="125"/>
    </location>
</feature>
<reference evidence="7" key="1">
    <citation type="journal article" date="2019" name="Int. J. Syst. Evol. Microbiol.">
        <title>The Global Catalogue of Microorganisms (GCM) 10K type strain sequencing project: providing services to taxonomists for standard genome sequencing and annotation.</title>
        <authorList>
            <consortium name="The Broad Institute Genomics Platform"/>
            <consortium name="The Broad Institute Genome Sequencing Center for Infectious Disease"/>
            <person name="Wu L."/>
            <person name="Ma J."/>
        </authorList>
    </citation>
    <scope>NUCLEOTIDE SEQUENCE [LARGE SCALE GENOMIC DNA]</scope>
    <source>
        <strain evidence="7">KCTC 52039</strain>
    </source>
</reference>
<dbReference type="InterPro" id="IPR051598">
    <property type="entry name" value="TSUP/Inactive_protease-like"/>
</dbReference>
<dbReference type="InterPro" id="IPR002781">
    <property type="entry name" value="TM_pro_TauE-like"/>
</dbReference>
<comment type="subcellular location">
    <subcellularLocation>
        <location evidence="5">Cell membrane</location>
        <topology evidence="5">Multi-pass membrane protein</topology>
    </subcellularLocation>
    <subcellularLocation>
        <location evidence="1">Membrane</location>
        <topology evidence="1">Multi-pass membrane protein</topology>
    </subcellularLocation>
</comment>
<dbReference type="PANTHER" id="PTHR43701:SF2">
    <property type="entry name" value="MEMBRANE TRANSPORTER PROTEIN YJNA-RELATED"/>
    <property type="match status" value="1"/>
</dbReference>
<accession>A0ABV7IY53</accession>
<feature type="transmembrane region" description="Helical" evidence="5">
    <location>
        <begin position="241"/>
        <end position="259"/>
    </location>
</feature>
<keyword evidence="2 5" id="KW-0812">Transmembrane</keyword>
<dbReference type="PANTHER" id="PTHR43701">
    <property type="entry name" value="MEMBRANE TRANSPORTER PROTEIN MJ0441-RELATED"/>
    <property type="match status" value="1"/>
</dbReference>
<keyword evidence="4 5" id="KW-0472">Membrane</keyword>
<evidence type="ECO:0000256" key="2">
    <source>
        <dbReference type="ARBA" id="ARBA00022692"/>
    </source>
</evidence>
<sequence>MAFADINLLYSLSGLVVGMIVGFTGVGGGSLMTPLLVLLFGVHPATAVGTDLLYAAATKSVGAAIHNKAKSVDWRIVRRLAMGSVPATFVTFAVMHHYDLHASKGGLLAVMLGVVLLATSATLLFRNQIVEFFSRFASTNETRVAAQTIVTGVVLGALVTTTSVGAGAIGVTALLIIYPRLPVLRIVGSDIAHAVPLTLISGLGHWWFGDVDFAMLISLLIGSIPGIALGSSLAPRLPEKALRVFLAVVLVLVSLKLIFS</sequence>
<protein>
    <recommendedName>
        <fullName evidence="5">Probable membrane transporter protein</fullName>
    </recommendedName>
</protein>
<name>A0ABV7IY53_9RHOB</name>
<evidence type="ECO:0000256" key="1">
    <source>
        <dbReference type="ARBA" id="ARBA00004141"/>
    </source>
</evidence>
<feature type="transmembrane region" description="Helical" evidence="5">
    <location>
        <begin position="214"/>
        <end position="234"/>
    </location>
</feature>
<dbReference type="Proteomes" id="UP001595547">
    <property type="component" value="Unassembled WGS sequence"/>
</dbReference>
<proteinExistence type="inferred from homology"/>
<dbReference type="RefSeq" id="WP_380072347.1">
    <property type="nucleotide sequence ID" value="NZ_JBHRTO010000001.1"/>
</dbReference>
<dbReference type="Pfam" id="PF01925">
    <property type="entry name" value="TauE"/>
    <property type="match status" value="1"/>
</dbReference>
<evidence type="ECO:0000256" key="4">
    <source>
        <dbReference type="ARBA" id="ARBA00023136"/>
    </source>
</evidence>
<evidence type="ECO:0000313" key="7">
    <source>
        <dbReference type="Proteomes" id="UP001595547"/>
    </source>
</evidence>
<feature type="transmembrane region" description="Helical" evidence="5">
    <location>
        <begin position="76"/>
        <end position="95"/>
    </location>
</feature>
<dbReference type="EMBL" id="JBHRTO010000001">
    <property type="protein sequence ID" value="MFC3180723.1"/>
    <property type="molecule type" value="Genomic_DNA"/>
</dbReference>
<feature type="transmembrane region" description="Helical" evidence="5">
    <location>
        <begin position="6"/>
        <end position="28"/>
    </location>
</feature>